<protein>
    <submittedName>
        <fullName evidence="5">Secreted protein</fullName>
    </submittedName>
</protein>
<reference evidence="3 4" key="2">
    <citation type="submission" date="2018-11" db="EMBL/GenBank/DDBJ databases">
        <authorList>
            <consortium name="Pathogen Informatics"/>
        </authorList>
    </citation>
    <scope>NUCLEOTIDE SEQUENCE [LARGE SCALE GENOMIC DNA]</scope>
</reference>
<feature type="signal peptide" evidence="2">
    <location>
        <begin position="1"/>
        <end position="18"/>
    </location>
</feature>
<evidence type="ECO:0000256" key="2">
    <source>
        <dbReference type="SAM" id="SignalP"/>
    </source>
</evidence>
<gene>
    <name evidence="3" type="ORF">ASIM_LOCUS292</name>
</gene>
<name>A0A0M3IYQ9_ANISI</name>
<dbReference type="EMBL" id="UYRR01000143">
    <property type="protein sequence ID" value="VDK17562.1"/>
    <property type="molecule type" value="Genomic_DNA"/>
</dbReference>
<feature type="coiled-coil region" evidence="1">
    <location>
        <begin position="130"/>
        <end position="185"/>
    </location>
</feature>
<proteinExistence type="predicted"/>
<keyword evidence="4" id="KW-1185">Reference proteome</keyword>
<evidence type="ECO:0000256" key="1">
    <source>
        <dbReference type="SAM" id="Coils"/>
    </source>
</evidence>
<organism evidence="5">
    <name type="scientific">Anisakis simplex</name>
    <name type="common">Herring worm</name>
    <dbReference type="NCBI Taxonomy" id="6269"/>
    <lineage>
        <taxon>Eukaryota</taxon>
        <taxon>Metazoa</taxon>
        <taxon>Ecdysozoa</taxon>
        <taxon>Nematoda</taxon>
        <taxon>Chromadorea</taxon>
        <taxon>Rhabditida</taxon>
        <taxon>Spirurina</taxon>
        <taxon>Ascaridomorpha</taxon>
        <taxon>Ascaridoidea</taxon>
        <taxon>Anisakidae</taxon>
        <taxon>Anisakis</taxon>
        <taxon>Anisakis simplex complex</taxon>
    </lineage>
</organism>
<feature type="chain" id="PRO_5043120699" evidence="2">
    <location>
        <begin position="19"/>
        <end position="332"/>
    </location>
</feature>
<dbReference type="Proteomes" id="UP000267096">
    <property type="component" value="Unassembled WGS sequence"/>
</dbReference>
<feature type="coiled-coil region" evidence="1">
    <location>
        <begin position="238"/>
        <end position="268"/>
    </location>
</feature>
<accession>A0A0M3IYQ9</accession>
<sequence length="332" mass="38041">MKRSLTILLLIVCQYAIAWRLFPELKMPQHNGNNVNILTKQLNKTDDESNEERDRIIGMVGNVTNYSEIVQNGISKLDIERNLLSNETADAIAKQKNLTVEWHSLEAQLSGAEARVSGVDQEISPDVYEIMRETRAVENAQNDLNSIEGDTCPWYCIWWCKDNWKKEHQRKVDEAKNVLAAARRRESNAWNTLWGSLGRDNDVRDQISKDELAIKWKKQEYEQLRTFILKSTKLTNTISQLLEDLTTLKEHVDHLKEELEACEDLDEEDLGIELESINKSLDAISKYLTDGGFVKALAAWGIDIKGFDVESIRSLGIEVDEKIAQLLEKKPQ</sequence>
<evidence type="ECO:0000313" key="4">
    <source>
        <dbReference type="Proteomes" id="UP000267096"/>
    </source>
</evidence>
<dbReference type="AlphaFoldDB" id="A0A0M3IYQ9"/>
<keyword evidence="2" id="KW-0732">Signal</keyword>
<reference evidence="5" key="1">
    <citation type="submission" date="2017-02" db="UniProtKB">
        <authorList>
            <consortium name="WormBaseParasite"/>
        </authorList>
    </citation>
    <scope>IDENTIFICATION</scope>
</reference>
<evidence type="ECO:0000313" key="3">
    <source>
        <dbReference type="EMBL" id="VDK17562.1"/>
    </source>
</evidence>
<dbReference type="WBParaSite" id="ASIM_0000038801-mRNA-1">
    <property type="protein sequence ID" value="ASIM_0000038801-mRNA-1"/>
    <property type="gene ID" value="ASIM_0000038801"/>
</dbReference>
<keyword evidence="1" id="KW-0175">Coiled coil</keyword>
<evidence type="ECO:0000313" key="5">
    <source>
        <dbReference type="WBParaSite" id="ASIM_0000038801-mRNA-1"/>
    </source>
</evidence>